<name>A0A9Q0EP93_9TELE</name>
<sequence length="79" mass="8314">AFPCISTGIFDKGSSGLCSPDKGAVSGGARLSHAVMTTEPRNGEHMMRDEGDPHTAERNLQPSALIGRSTIARDGEGFR</sequence>
<accession>A0A9Q0EP93</accession>
<keyword evidence="3" id="KW-1185">Reference proteome</keyword>
<evidence type="ECO:0000313" key="3">
    <source>
        <dbReference type="Proteomes" id="UP001148018"/>
    </source>
</evidence>
<reference evidence="2" key="1">
    <citation type="submission" date="2022-07" db="EMBL/GenBank/DDBJ databases">
        <title>Chromosome-level genome of Muraenolepis orangiensis.</title>
        <authorList>
            <person name="Kim J."/>
        </authorList>
    </citation>
    <scope>NUCLEOTIDE SEQUENCE</scope>
    <source>
        <strain evidence="2">KU_S4_2022</strain>
        <tissue evidence="2">Muscle</tissue>
    </source>
</reference>
<dbReference type="AlphaFoldDB" id="A0A9Q0EP93"/>
<feature type="region of interest" description="Disordered" evidence="1">
    <location>
        <begin position="40"/>
        <end position="79"/>
    </location>
</feature>
<gene>
    <name evidence="2" type="ORF">NHX12_022837</name>
</gene>
<evidence type="ECO:0000256" key="1">
    <source>
        <dbReference type="SAM" id="MobiDB-lite"/>
    </source>
</evidence>
<feature type="compositionally biased region" description="Basic and acidic residues" evidence="1">
    <location>
        <begin position="41"/>
        <end position="57"/>
    </location>
</feature>
<dbReference type="Proteomes" id="UP001148018">
    <property type="component" value="Unassembled WGS sequence"/>
</dbReference>
<organism evidence="2 3">
    <name type="scientific">Muraenolepis orangiensis</name>
    <name type="common">Patagonian moray cod</name>
    <dbReference type="NCBI Taxonomy" id="630683"/>
    <lineage>
        <taxon>Eukaryota</taxon>
        <taxon>Metazoa</taxon>
        <taxon>Chordata</taxon>
        <taxon>Craniata</taxon>
        <taxon>Vertebrata</taxon>
        <taxon>Euteleostomi</taxon>
        <taxon>Actinopterygii</taxon>
        <taxon>Neopterygii</taxon>
        <taxon>Teleostei</taxon>
        <taxon>Neoteleostei</taxon>
        <taxon>Acanthomorphata</taxon>
        <taxon>Zeiogadaria</taxon>
        <taxon>Gadariae</taxon>
        <taxon>Gadiformes</taxon>
        <taxon>Muraenolepidoidei</taxon>
        <taxon>Muraenolepididae</taxon>
        <taxon>Muraenolepis</taxon>
    </lineage>
</organism>
<dbReference type="EMBL" id="JANIIK010000038">
    <property type="protein sequence ID" value="KAJ3610746.1"/>
    <property type="molecule type" value="Genomic_DNA"/>
</dbReference>
<protein>
    <submittedName>
        <fullName evidence="2">Uncharacterized protein</fullName>
    </submittedName>
</protein>
<comment type="caution">
    <text evidence="2">The sequence shown here is derived from an EMBL/GenBank/DDBJ whole genome shotgun (WGS) entry which is preliminary data.</text>
</comment>
<feature type="non-terminal residue" evidence="2">
    <location>
        <position position="79"/>
    </location>
</feature>
<evidence type="ECO:0000313" key="2">
    <source>
        <dbReference type="EMBL" id="KAJ3610746.1"/>
    </source>
</evidence>
<proteinExistence type="predicted"/>